<evidence type="ECO:0000256" key="6">
    <source>
        <dbReference type="PIRSR" id="PIRSR604254-1"/>
    </source>
</evidence>
<feature type="transmembrane region" description="Helical" evidence="7">
    <location>
        <begin position="149"/>
        <end position="169"/>
    </location>
</feature>
<dbReference type="GO" id="GO:0006882">
    <property type="term" value="P:intracellular zinc ion homeostasis"/>
    <property type="evidence" value="ECO:0007669"/>
    <property type="project" value="TreeGrafter"/>
</dbReference>
<sequence length="312" mass="35634">MASAIEIIPRKRELGFQEADKRADRKMSEKNKSPFRLQRFEELPAWYQDNPHVRTGYRPVSNSIQSCVQSLTYLHNETLNIYTHLLPAGLLALLLPTLQLNISQVYPTAPLTDRLILTLTPLTALITFGLSTNYHMLMNHSHAVSSICLLLDFTGILCLILSSFISGIYTGFYCDPTLQQTYWAMITALIFISAGLVLHPMLQGPPWRSHRTAAFILTAFSGFVPIVHGILRYGWEDMWHRSGMPWWFAEGLWYGIGAVFFSMRIPEKLTSEKWDLIGSSHQLFHICVVLGSSCHCWGVWRAWEVNVMLKRC</sequence>
<keyword evidence="3 7" id="KW-0812">Transmembrane</keyword>
<dbReference type="AlphaFoldDB" id="A0A9P4MR62"/>
<keyword evidence="4 7" id="KW-1133">Transmembrane helix</keyword>
<reference evidence="8" key="1">
    <citation type="journal article" date="2020" name="Stud. Mycol.">
        <title>101 Dothideomycetes genomes: a test case for predicting lifestyles and emergence of pathogens.</title>
        <authorList>
            <person name="Haridas S."/>
            <person name="Albert R."/>
            <person name="Binder M."/>
            <person name="Bloem J."/>
            <person name="Labutti K."/>
            <person name="Salamov A."/>
            <person name="Andreopoulos B."/>
            <person name="Baker S."/>
            <person name="Barry K."/>
            <person name="Bills G."/>
            <person name="Bluhm B."/>
            <person name="Cannon C."/>
            <person name="Castanera R."/>
            <person name="Culley D."/>
            <person name="Daum C."/>
            <person name="Ezra D."/>
            <person name="Gonzalez J."/>
            <person name="Henrissat B."/>
            <person name="Kuo A."/>
            <person name="Liang C."/>
            <person name="Lipzen A."/>
            <person name="Lutzoni F."/>
            <person name="Magnuson J."/>
            <person name="Mondo S."/>
            <person name="Nolan M."/>
            <person name="Ohm R."/>
            <person name="Pangilinan J."/>
            <person name="Park H.-J."/>
            <person name="Ramirez L."/>
            <person name="Alfaro M."/>
            <person name="Sun H."/>
            <person name="Tritt A."/>
            <person name="Yoshinaga Y."/>
            <person name="Zwiers L.-H."/>
            <person name="Turgeon B."/>
            <person name="Goodwin S."/>
            <person name="Spatafora J."/>
            <person name="Crous P."/>
            <person name="Grigoriev I."/>
        </authorList>
    </citation>
    <scope>NUCLEOTIDE SEQUENCE</scope>
    <source>
        <strain evidence="8">ATCC 74209</strain>
    </source>
</reference>
<feature type="transmembrane region" description="Helical" evidence="7">
    <location>
        <begin position="181"/>
        <end position="202"/>
    </location>
</feature>
<feature type="binding site" evidence="6">
    <location>
        <position position="285"/>
    </location>
    <ligand>
        <name>Zn(2+)</name>
        <dbReference type="ChEBI" id="CHEBI:29105"/>
    </ligand>
</feature>
<comment type="caution">
    <text evidence="8">The sequence shown here is derived from an EMBL/GenBank/DDBJ whole genome shotgun (WGS) entry which is preliminary data.</text>
</comment>
<evidence type="ECO:0000256" key="3">
    <source>
        <dbReference type="ARBA" id="ARBA00022692"/>
    </source>
</evidence>
<evidence type="ECO:0000313" key="8">
    <source>
        <dbReference type="EMBL" id="KAF2199627.1"/>
    </source>
</evidence>
<evidence type="ECO:0000256" key="7">
    <source>
        <dbReference type="SAM" id="Phobius"/>
    </source>
</evidence>
<dbReference type="PANTHER" id="PTHR20855:SF52">
    <property type="entry name" value="ADIPONECTIN RECEPTOR PROTEIN"/>
    <property type="match status" value="1"/>
</dbReference>
<gene>
    <name evidence="8" type="ORF">GQ43DRAFT_111026</name>
</gene>
<dbReference type="Pfam" id="PF03006">
    <property type="entry name" value="HlyIII"/>
    <property type="match status" value="1"/>
</dbReference>
<keyword evidence="9" id="KW-1185">Reference proteome</keyword>
<dbReference type="OrthoDB" id="529367at2759"/>
<feature type="transmembrane region" description="Helical" evidence="7">
    <location>
        <begin position="214"/>
        <end position="234"/>
    </location>
</feature>
<proteinExistence type="inferred from homology"/>
<organism evidence="8 9">
    <name type="scientific">Delitschia confertaspora ATCC 74209</name>
    <dbReference type="NCBI Taxonomy" id="1513339"/>
    <lineage>
        <taxon>Eukaryota</taxon>
        <taxon>Fungi</taxon>
        <taxon>Dikarya</taxon>
        <taxon>Ascomycota</taxon>
        <taxon>Pezizomycotina</taxon>
        <taxon>Dothideomycetes</taxon>
        <taxon>Pleosporomycetidae</taxon>
        <taxon>Pleosporales</taxon>
        <taxon>Delitschiaceae</taxon>
        <taxon>Delitschia</taxon>
    </lineage>
</organism>
<evidence type="ECO:0000256" key="2">
    <source>
        <dbReference type="ARBA" id="ARBA00007018"/>
    </source>
</evidence>
<feature type="transmembrane region" description="Helical" evidence="7">
    <location>
        <begin position="79"/>
        <end position="95"/>
    </location>
</feature>
<feature type="binding site" evidence="6">
    <location>
        <position position="135"/>
    </location>
    <ligand>
        <name>Zn(2+)</name>
        <dbReference type="ChEBI" id="CHEBI:29105"/>
    </ligand>
</feature>
<evidence type="ECO:0000256" key="4">
    <source>
        <dbReference type="ARBA" id="ARBA00022989"/>
    </source>
</evidence>
<dbReference type="GO" id="GO:0016020">
    <property type="term" value="C:membrane"/>
    <property type="evidence" value="ECO:0007669"/>
    <property type="project" value="UniProtKB-SubCell"/>
</dbReference>
<dbReference type="InterPro" id="IPR004254">
    <property type="entry name" value="AdipoR/HlyIII-related"/>
</dbReference>
<keyword evidence="5 7" id="KW-0472">Membrane</keyword>
<evidence type="ECO:0000256" key="5">
    <source>
        <dbReference type="ARBA" id="ARBA00023136"/>
    </source>
</evidence>
<keyword evidence="6" id="KW-0862">Zinc</keyword>
<comment type="subcellular location">
    <subcellularLocation>
        <location evidence="1">Membrane</location>
        <topology evidence="1">Multi-pass membrane protein</topology>
    </subcellularLocation>
</comment>
<keyword evidence="6" id="KW-0479">Metal-binding</keyword>
<evidence type="ECO:0000256" key="1">
    <source>
        <dbReference type="ARBA" id="ARBA00004141"/>
    </source>
</evidence>
<feature type="transmembrane region" description="Helical" evidence="7">
    <location>
        <begin position="246"/>
        <end position="263"/>
    </location>
</feature>
<protein>
    <submittedName>
        <fullName evidence="8">Adiponectin receptor protein 1</fullName>
    </submittedName>
</protein>
<accession>A0A9P4MR62</accession>
<name>A0A9P4MR62_9PLEO</name>
<dbReference type="EMBL" id="ML994065">
    <property type="protein sequence ID" value="KAF2199627.1"/>
    <property type="molecule type" value="Genomic_DNA"/>
</dbReference>
<comment type="similarity">
    <text evidence="2">Belongs to the ADIPOR family.</text>
</comment>
<keyword evidence="8" id="KW-0675">Receptor</keyword>
<feature type="transmembrane region" description="Helical" evidence="7">
    <location>
        <begin position="115"/>
        <end position="137"/>
    </location>
</feature>
<dbReference type="Proteomes" id="UP000799536">
    <property type="component" value="Unassembled WGS sequence"/>
</dbReference>
<dbReference type="PANTHER" id="PTHR20855">
    <property type="entry name" value="ADIPOR/PROGESTIN RECEPTOR-RELATED"/>
    <property type="match status" value="1"/>
</dbReference>
<dbReference type="GO" id="GO:0046872">
    <property type="term" value="F:metal ion binding"/>
    <property type="evidence" value="ECO:0007669"/>
    <property type="project" value="UniProtKB-KW"/>
</dbReference>
<feature type="binding site" evidence="6">
    <location>
        <position position="281"/>
    </location>
    <ligand>
        <name>Zn(2+)</name>
        <dbReference type="ChEBI" id="CHEBI:29105"/>
    </ligand>
</feature>
<evidence type="ECO:0000313" key="9">
    <source>
        <dbReference type="Proteomes" id="UP000799536"/>
    </source>
</evidence>
<dbReference type="GO" id="GO:0038023">
    <property type="term" value="F:signaling receptor activity"/>
    <property type="evidence" value="ECO:0007669"/>
    <property type="project" value="TreeGrafter"/>
</dbReference>